<reference evidence="3 4" key="1">
    <citation type="submission" date="2016-10" db="EMBL/GenBank/DDBJ databases">
        <authorList>
            <person name="Varghese N."/>
            <person name="Submissions S."/>
        </authorList>
    </citation>
    <scope>NUCLEOTIDE SEQUENCE [LARGE SCALE GENOMIC DNA]</scope>
    <source>
        <strain evidence="3 4">DSM 17997</strain>
    </source>
</reference>
<evidence type="ECO:0008006" key="5">
    <source>
        <dbReference type="Google" id="ProtNLM"/>
    </source>
</evidence>
<evidence type="ECO:0000313" key="4">
    <source>
        <dbReference type="Proteomes" id="UP000199663"/>
    </source>
</evidence>
<organism evidence="3 4">
    <name type="scientific">Rhodonellum ikkaensis</name>
    <dbReference type="NCBI Taxonomy" id="336829"/>
    <lineage>
        <taxon>Bacteria</taxon>
        <taxon>Pseudomonadati</taxon>
        <taxon>Bacteroidota</taxon>
        <taxon>Cytophagia</taxon>
        <taxon>Cytophagales</taxon>
        <taxon>Cytophagaceae</taxon>
        <taxon>Rhodonellum</taxon>
    </lineage>
</organism>
<evidence type="ECO:0000313" key="3">
    <source>
        <dbReference type="EMBL" id="SDY99403.1"/>
    </source>
</evidence>
<keyword evidence="1" id="KW-0472">Membrane</keyword>
<keyword evidence="1" id="KW-1133">Transmembrane helix</keyword>
<keyword evidence="4" id="KW-1185">Reference proteome</keyword>
<feature type="chain" id="PRO_5047315123" description="Protein BatD" evidence="2">
    <location>
        <begin position="23"/>
        <end position="299"/>
    </location>
</feature>
<feature type="transmembrane region" description="Helical" evidence="1">
    <location>
        <begin position="154"/>
        <end position="177"/>
    </location>
</feature>
<keyword evidence="2" id="KW-0732">Signal</keyword>
<dbReference type="Proteomes" id="UP000199663">
    <property type="component" value="Unassembled WGS sequence"/>
</dbReference>
<protein>
    <recommendedName>
        <fullName evidence="5">Protein BatD</fullName>
    </recommendedName>
</protein>
<sequence>MAKLQFIIISFAFLLISNLAPAQELKVEGYFMQDSAKLGERVAYVLKASYSQQTNLIFPDSTFDFGSMAFLEKKTYISHTKNNVTVDSAVYFVSNFSLDPIRKFSLPVFEVLKYDSVAHYPEEAGLALKLMIAPLPEQLAFQDNNVYQPIATDFNYPVLFLILAIVLALAIVSLLFLRKPIRRQWVIWMEKRKYKRFLKRWENAEKSFASHSDMSHADELLSLWKTYMEHLKNKPFREWTTVEISDFLENKEIIKDFREIEMIIYAGKGGQNIEEACKNLKGICTQTYQQKIVERDERK</sequence>
<comment type="caution">
    <text evidence="3">The sequence shown here is derived from an EMBL/GenBank/DDBJ whole genome shotgun (WGS) entry which is preliminary data.</text>
</comment>
<dbReference type="EMBL" id="FNQC01000004">
    <property type="protein sequence ID" value="SDY99403.1"/>
    <property type="molecule type" value="Genomic_DNA"/>
</dbReference>
<accession>A0A1H3PEM7</accession>
<feature type="signal peptide" evidence="2">
    <location>
        <begin position="1"/>
        <end position="22"/>
    </location>
</feature>
<dbReference type="RefSeq" id="WP_026333651.1">
    <property type="nucleotide sequence ID" value="NZ_FNQC01000004.1"/>
</dbReference>
<keyword evidence="1" id="KW-0812">Transmembrane</keyword>
<name>A0A1H3PEM7_9BACT</name>
<evidence type="ECO:0000256" key="2">
    <source>
        <dbReference type="SAM" id="SignalP"/>
    </source>
</evidence>
<evidence type="ECO:0000256" key="1">
    <source>
        <dbReference type="SAM" id="Phobius"/>
    </source>
</evidence>
<proteinExistence type="predicted"/>
<gene>
    <name evidence="3" type="ORF">SAMN05444412_104223</name>
</gene>